<dbReference type="Proteomes" id="UP000012589">
    <property type="component" value="Unassembled WGS sequence"/>
</dbReference>
<gene>
    <name evidence="2" type="ORF">C823_01573</name>
    <name evidence="1" type="ORF">C823_04806</name>
</gene>
<dbReference type="PATRIC" id="fig|1235802.3.peg.1672"/>
<dbReference type="EMBL" id="AQFT01000047">
    <property type="protein sequence ID" value="EMZ31536.1"/>
    <property type="molecule type" value="Genomic_DNA"/>
</dbReference>
<dbReference type="AlphaFoldDB" id="N2ATV6"/>
<comment type="caution">
    <text evidence="2">The sequence shown here is derived from an EMBL/GenBank/DDBJ whole genome shotgun (WGS) entry which is preliminary data.</text>
</comment>
<evidence type="ECO:0000313" key="1">
    <source>
        <dbReference type="EMBL" id="EMZ20880.1"/>
    </source>
</evidence>
<evidence type="ECO:0000313" key="2">
    <source>
        <dbReference type="EMBL" id="EMZ31536.1"/>
    </source>
</evidence>
<dbReference type="STRING" id="1235802.C823_01573"/>
<accession>N2ATV6</accession>
<dbReference type="EMBL" id="AQFT01000138">
    <property type="protein sequence ID" value="EMZ20880.1"/>
    <property type="molecule type" value="Genomic_DNA"/>
</dbReference>
<sequence length="41" mass="4595">MERDVSSQQNLFPMLFKLAENGTNAAFINQWVALHDSGRAS</sequence>
<evidence type="ECO:0000313" key="3">
    <source>
        <dbReference type="Proteomes" id="UP000012589"/>
    </source>
</evidence>
<keyword evidence="3" id="KW-1185">Reference proteome</keyword>
<proteinExistence type="predicted"/>
<name>N2ATV6_9FIRM</name>
<organism evidence="2 3">
    <name type="scientific">Eubacterium plexicaudatum ASF492</name>
    <dbReference type="NCBI Taxonomy" id="1235802"/>
    <lineage>
        <taxon>Bacteria</taxon>
        <taxon>Bacillati</taxon>
        <taxon>Bacillota</taxon>
        <taxon>Clostridia</taxon>
        <taxon>Eubacteriales</taxon>
        <taxon>Eubacteriaceae</taxon>
        <taxon>Eubacterium</taxon>
    </lineage>
</organism>
<dbReference type="HOGENOM" id="CLU_3270231_0_0_9"/>
<protein>
    <submittedName>
        <fullName evidence="2">Uncharacterized protein</fullName>
    </submittedName>
</protein>
<reference evidence="2 3" key="1">
    <citation type="journal article" date="2014" name="Genome Announc.">
        <title>Draft genome sequences of the altered schaedler flora, a defined bacterial community from gnotobiotic mice.</title>
        <authorList>
            <person name="Wannemuehler M.J."/>
            <person name="Overstreet A.M."/>
            <person name="Ward D.V."/>
            <person name="Phillips G.J."/>
        </authorList>
    </citation>
    <scope>NUCLEOTIDE SEQUENCE [LARGE SCALE GENOMIC DNA]</scope>
    <source>
        <strain evidence="2 3">ASF492</strain>
    </source>
</reference>